<accession>A0A645D003</accession>
<sequence length="185" mass="20470">MPHVQAVRRGVKADIEHGLSVVHQLPDLRLVGHLCDQAPGLQFLVNFHCLISPVFLSFEFGTGRGKNALRPMGTEGESLRGTTSVRAVLADRRLLPRPRRDRAVTGAARARLLGRILAVWAPVQRCIHPRPPTSLHRPEALFATPRGVLLPIITVLLYTSDSIPVFSVFVKKKEPPWDSGSNFHC</sequence>
<gene>
    <name evidence="1" type="ORF">SDC9_129872</name>
</gene>
<organism evidence="1">
    <name type="scientific">bioreactor metagenome</name>
    <dbReference type="NCBI Taxonomy" id="1076179"/>
    <lineage>
        <taxon>unclassified sequences</taxon>
        <taxon>metagenomes</taxon>
        <taxon>ecological metagenomes</taxon>
    </lineage>
</organism>
<dbReference type="EMBL" id="VSSQ01031776">
    <property type="protein sequence ID" value="MPM82810.1"/>
    <property type="molecule type" value="Genomic_DNA"/>
</dbReference>
<evidence type="ECO:0000313" key="1">
    <source>
        <dbReference type="EMBL" id="MPM82810.1"/>
    </source>
</evidence>
<name>A0A645D003_9ZZZZ</name>
<protein>
    <submittedName>
        <fullName evidence="1">Uncharacterized protein</fullName>
    </submittedName>
</protein>
<proteinExistence type="predicted"/>
<comment type="caution">
    <text evidence="1">The sequence shown here is derived from an EMBL/GenBank/DDBJ whole genome shotgun (WGS) entry which is preliminary data.</text>
</comment>
<dbReference type="AlphaFoldDB" id="A0A645D003"/>
<reference evidence="1" key="1">
    <citation type="submission" date="2019-08" db="EMBL/GenBank/DDBJ databases">
        <authorList>
            <person name="Kucharzyk K."/>
            <person name="Murdoch R.W."/>
            <person name="Higgins S."/>
            <person name="Loffler F."/>
        </authorList>
    </citation>
    <scope>NUCLEOTIDE SEQUENCE</scope>
</reference>